<feature type="transmembrane region" description="Helical" evidence="6">
    <location>
        <begin position="157"/>
        <end position="174"/>
    </location>
</feature>
<keyword evidence="8" id="KW-1185">Reference proteome</keyword>
<dbReference type="InterPro" id="IPR050833">
    <property type="entry name" value="Poly_Biosynth_Transport"/>
</dbReference>
<feature type="transmembrane region" description="Helical" evidence="6">
    <location>
        <begin position="339"/>
        <end position="361"/>
    </location>
</feature>
<evidence type="ECO:0000256" key="4">
    <source>
        <dbReference type="ARBA" id="ARBA00022989"/>
    </source>
</evidence>
<dbReference type="PANTHER" id="PTHR30250">
    <property type="entry name" value="PST FAMILY PREDICTED COLANIC ACID TRANSPORTER"/>
    <property type="match status" value="1"/>
</dbReference>
<evidence type="ECO:0000256" key="2">
    <source>
        <dbReference type="ARBA" id="ARBA00022475"/>
    </source>
</evidence>
<comment type="subcellular location">
    <subcellularLocation>
        <location evidence="1">Cell membrane</location>
        <topology evidence="1">Multi-pass membrane protein</topology>
    </subcellularLocation>
</comment>
<dbReference type="RefSeq" id="WP_203063812.1">
    <property type="nucleotide sequence ID" value="NZ_CP068983.1"/>
</dbReference>
<protein>
    <submittedName>
        <fullName evidence="7">Polysaccharide biosynthesis C-terminal domain-containing protein</fullName>
    </submittedName>
</protein>
<evidence type="ECO:0000256" key="5">
    <source>
        <dbReference type="ARBA" id="ARBA00023136"/>
    </source>
</evidence>
<feature type="transmembrane region" description="Helical" evidence="6">
    <location>
        <begin position="89"/>
        <end position="110"/>
    </location>
</feature>
<dbReference type="Proteomes" id="UP001156140">
    <property type="component" value="Unassembled WGS sequence"/>
</dbReference>
<evidence type="ECO:0000256" key="6">
    <source>
        <dbReference type="SAM" id="Phobius"/>
    </source>
</evidence>
<evidence type="ECO:0000256" key="1">
    <source>
        <dbReference type="ARBA" id="ARBA00004651"/>
    </source>
</evidence>
<feature type="transmembrane region" description="Helical" evidence="6">
    <location>
        <begin position="180"/>
        <end position="203"/>
    </location>
</feature>
<feature type="transmembrane region" description="Helical" evidence="6">
    <location>
        <begin position="223"/>
        <end position="241"/>
    </location>
</feature>
<proteinExistence type="predicted"/>
<keyword evidence="3 6" id="KW-0812">Transmembrane</keyword>
<gene>
    <name evidence="7" type="ORF">ML536_12850</name>
</gene>
<keyword evidence="2" id="KW-1003">Cell membrane</keyword>
<feature type="transmembrane region" description="Helical" evidence="6">
    <location>
        <begin position="394"/>
        <end position="413"/>
    </location>
</feature>
<comment type="caution">
    <text evidence="7">The sequence shown here is derived from an EMBL/GenBank/DDBJ whole genome shotgun (WGS) entry which is preliminary data.</text>
</comment>
<dbReference type="AlphaFoldDB" id="A0AA41QNC5"/>
<name>A0AA41QNC5_9HYPH</name>
<feature type="transmembrane region" description="Helical" evidence="6">
    <location>
        <begin position="12"/>
        <end position="32"/>
    </location>
</feature>
<reference evidence="7" key="1">
    <citation type="submission" date="2022-03" db="EMBL/GenBank/DDBJ databases">
        <title>The complete genome sequence of a Methyloterrigena soli.</title>
        <authorList>
            <person name="Zi Z."/>
        </authorList>
    </citation>
    <scope>NUCLEOTIDE SEQUENCE</scope>
    <source>
        <strain evidence="7">M48</strain>
    </source>
</reference>
<evidence type="ECO:0000313" key="7">
    <source>
        <dbReference type="EMBL" id="MCI0127715.1"/>
    </source>
</evidence>
<sequence length="440" mass="47212">MSLFRRLVSQSAVIFGGRLFGAGLTFLVQAGIARFWGPSLLGEYLILVASTNLIAMVMPLGFQMVGAYFTSEYRAKGDGRSQRSFLKRAYGHIVVTALLLGFAAWPFLGLIGEPGEVLAHHWIPTIFLTFSAATMYVSCAVLVGLKRPLAGYYAESVFRPVAAIAAFIFCIGVTNPGEGFAQMVWIFSSLCLLIAAVQFGVVISDSVKLPLSAEPGPSQVRRWWRFAAPWVLIGIATDFFFDIDLLLLSGHLSREELAIFGVCTRLFSLVSFGVAAVYAVTVPDMFEAEAKSDREGFNRKVGDANLVAAGLSVILFIIVAIGGPFALMLFGPGFTDGALPLAILCLALVVRSVFGPASMVLSIHDRPYASLPSIALGMVTLVVANLVMVPAWGIIGAALAALLSITIWSLALWRTAYAAARIDVSIFPRLKAWQAASTNV</sequence>
<feature type="transmembrane region" description="Helical" evidence="6">
    <location>
        <begin position="368"/>
        <end position="388"/>
    </location>
</feature>
<dbReference type="EMBL" id="JALAZD010000001">
    <property type="protein sequence ID" value="MCI0127715.1"/>
    <property type="molecule type" value="Genomic_DNA"/>
</dbReference>
<evidence type="ECO:0000313" key="8">
    <source>
        <dbReference type="Proteomes" id="UP001156140"/>
    </source>
</evidence>
<keyword evidence="5 6" id="KW-0472">Membrane</keyword>
<evidence type="ECO:0000256" key="3">
    <source>
        <dbReference type="ARBA" id="ARBA00022692"/>
    </source>
</evidence>
<dbReference type="GO" id="GO:0005886">
    <property type="term" value="C:plasma membrane"/>
    <property type="evidence" value="ECO:0007669"/>
    <property type="project" value="UniProtKB-SubCell"/>
</dbReference>
<feature type="transmembrane region" description="Helical" evidence="6">
    <location>
        <begin position="257"/>
        <end position="283"/>
    </location>
</feature>
<accession>A0AA41QNC5</accession>
<organism evidence="7 8">
    <name type="scientific">Paradevosia shaoguanensis</name>
    <dbReference type="NCBI Taxonomy" id="1335043"/>
    <lineage>
        <taxon>Bacteria</taxon>
        <taxon>Pseudomonadati</taxon>
        <taxon>Pseudomonadota</taxon>
        <taxon>Alphaproteobacteria</taxon>
        <taxon>Hyphomicrobiales</taxon>
        <taxon>Devosiaceae</taxon>
        <taxon>Paradevosia</taxon>
    </lineage>
</organism>
<feature type="transmembrane region" description="Helical" evidence="6">
    <location>
        <begin position="304"/>
        <end position="327"/>
    </location>
</feature>
<feature type="transmembrane region" description="Helical" evidence="6">
    <location>
        <begin position="122"/>
        <end position="145"/>
    </location>
</feature>
<feature type="transmembrane region" description="Helical" evidence="6">
    <location>
        <begin position="44"/>
        <end position="69"/>
    </location>
</feature>
<keyword evidence="4 6" id="KW-1133">Transmembrane helix</keyword>
<dbReference type="PANTHER" id="PTHR30250:SF11">
    <property type="entry name" value="O-ANTIGEN TRANSPORTER-RELATED"/>
    <property type="match status" value="1"/>
</dbReference>